<evidence type="ECO:0000256" key="1">
    <source>
        <dbReference type="SAM" id="MobiDB-lite"/>
    </source>
</evidence>
<protein>
    <submittedName>
        <fullName evidence="3">Uncharacterized protein</fullName>
    </submittedName>
</protein>
<accession>A0AAV1QZ62</accession>
<comment type="caution">
    <text evidence="3">The sequence shown here is derived from an EMBL/GenBank/DDBJ whole genome shotgun (WGS) entry which is preliminary data.</text>
</comment>
<sequence length="153" mass="17186">MRVKGAKSKDSLSEILKKYKKVPGIKGQDHFEGTGVSAACYLLHSHIWCKMISYHKVGVEAARGRRYAGARAAIIFLFWVLLILAQLGFLLSVHEETGKLVKSLPRKVRFSETQSFHGPPTHDQPVDIDGRDPDTVYEDDKRIIHTGPNPLHN</sequence>
<dbReference type="GO" id="GO:0048731">
    <property type="term" value="P:system development"/>
    <property type="evidence" value="ECO:0007669"/>
    <property type="project" value="InterPro"/>
</dbReference>
<keyword evidence="2" id="KW-0472">Membrane</keyword>
<name>A0AAV1QZ62_9ROSI</name>
<reference evidence="3 4" key="1">
    <citation type="submission" date="2024-01" db="EMBL/GenBank/DDBJ databases">
        <authorList>
            <person name="Waweru B."/>
        </authorList>
    </citation>
    <scope>NUCLEOTIDE SEQUENCE [LARGE SCALE GENOMIC DNA]</scope>
</reference>
<keyword evidence="2" id="KW-1133">Transmembrane helix</keyword>
<organism evidence="3 4">
    <name type="scientific">Dovyalis caffra</name>
    <dbReference type="NCBI Taxonomy" id="77055"/>
    <lineage>
        <taxon>Eukaryota</taxon>
        <taxon>Viridiplantae</taxon>
        <taxon>Streptophyta</taxon>
        <taxon>Embryophyta</taxon>
        <taxon>Tracheophyta</taxon>
        <taxon>Spermatophyta</taxon>
        <taxon>Magnoliopsida</taxon>
        <taxon>eudicotyledons</taxon>
        <taxon>Gunneridae</taxon>
        <taxon>Pentapetalae</taxon>
        <taxon>rosids</taxon>
        <taxon>fabids</taxon>
        <taxon>Malpighiales</taxon>
        <taxon>Salicaceae</taxon>
        <taxon>Flacourtieae</taxon>
        <taxon>Dovyalis</taxon>
    </lineage>
</organism>
<evidence type="ECO:0000256" key="2">
    <source>
        <dbReference type="SAM" id="Phobius"/>
    </source>
</evidence>
<feature type="region of interest" description="Disordered" evidence="1">
    <location>
        <begin position="112"/>
        <end position="132"/>
    </location>
</feature>
<feature type="transmembrane region" description="Helical" evidence="2">
    <location>
        <begin position="72"/>
        <end position="93"/>
    </location>
</feature>
<dbReference type="PANTHER" id="PTHR34545">
    <property type="entry name" value="CLAVATA3/ESR (CLE)-RELATED PROTEIN 22"/>
    <property type="match status" value="1"/>
</dbReference>
<proteinExistence type="predicted"/>
<dbReference type="EMBL" id="CAWUPB010000851">
    <property type="protein sequence ID" value="CAK7326746.1"/>
    <property type="molecule type" value="Genomic_DNA"/>
</dbReference>
<dbReference type="InterPro" id="IPR033249">
    <property type="entry name" value="CLE_plant"/>
</dbReference>
<keyword evidence="2" id="KW-0812">Transmembrane</keyword>
<evidence type="ECO:0000313" key="4">
    <source>
        <dbReference type="Proteomes" id="UP001314170"/>
    </source>
</evidence>
<dbReference type="PANTHER" id="PTHR34545:SF7">
    <property type="entry name" value="CLAVATA3_ESR (CLE)-RELATED PROTEIN 16"/>
    <property type="match status" value="1"/>
</dbReference>
<keyword evidence="4" id="KW-1185">Reference proteome</keyword>
<dbReference type="AlphaFoldDB" id="A0AAV1QZ62"/>
<evidence type="ECO:0000313" key="3">
    <source>
        <dbReference type="EMBL" id="CAK7326746.1"/>
    </source>
</evidence>
<gene>
    <name evidence="3" type="ORF">DCAF_LOCUS4450</name>
</gene>
<dbReference type="Proteomes" id="UP001314170">
    <property type="component" value="Unassembled WGS sequence"/>
</dbReference>